<name>A0ABP0HQB7_9DINO</name>
<reference evidence="1 2" key="1">
    <citation type="submission" date="2024-02" db="EMBL/GenBank/DDBJ databases">
        <authorList>
            <person name="Chen Y."/>
            <person name="Shah S."/>
            <person name="Dougan E. K."/>
            <person name="Thang M."/>
            <person name="Chan C."/>
        </authorList>
    </citation>
    <scope>NUCLEOTIDE SEQUENCE [LARGE SCALE GENOMIC DNA]</scope>
</reference>
<proteinExistence type="predicted"/>
<sequence length="107" mass="11850">MPQLDFSHGAAPFTDNDIHAQIAITKELFLLVIQDRCVQRLMDELDLPPDRANLFEAIDADGSGTLHVTELVQAPWPFRTKGSVMLDLSRGSRGPLPGLFVSVYCLQ</sequence>
<evidence type="ECO:0000313" key="2">
    <source>
        <dbReference type="Proteomes" id="UP001642484"/>
    </source>
</evidence>
<comment type="caution">
    <text evidence="1">The sequence shown here is derived from an EMBL/GenBank/DDBJ whole genome shotgun (WGS) entry which is preliminary data.</text>
</comment>
<accession>A0ABP0HQB7</accession>
<dbReference type="EMBL" id="CAXAMN010000892">
    <property type="protein sequence ID" value="CAK8991324.1"/>
    <property type="molecule type" value="Genomic_DNA"/>
</dbReference>
<gene>
    <name evidence="1" type="ORF">CCMP2556_LOCUS2414</name>
</gene>
<protein>
    <recommendedName>
        <fullName evidence="3">Calmodulin</fullName>
    </recommendedName>
</protein>
<evidence type="ECO:0008006" key="3">
    <source>
        <dbReference type="Google" id="ProtNLM"/>
    </source>
</evidence>
<dbReference type="Proteomes" id="UP001642484">
    <property type="component" value="Unassembled WGS sequence"/>
</dbReference>
<keyword evidence="2" id="KW-1185">Reference proteome</keyword>
<evidence type="ECO:0000313" key="1">
    <source>
        <dbReference type="EMBL" id="CAK8991324.1"/>
    </source>
</evidence>
<organism evidence="1 2">
    <name type="scientific">Durusdinium trenchii</name>
    <dbReference type="NCBI Taxonomy" id="1381693"/>
    <lineage>
        <taxon>Eukaryota</taxon>
        <taxon>Sar</taxon>
        <taxon>Alveolata</taxon>
        <taxon>Dinophyceae</taxon>
        <taxon>Suessiales</taxon>
        <taxon>Symbiodiniaceae</taxon>
        <taxon>Durusdinium</taxon>
    </lineage>
</organism>